<organism evidence="1">
    <name type="scientific">Nothobranchius rachovii</name>
    <name type="common">bluefin notho</name>
    <dbReference type="NCBI Taxonomy" id="451742"/>
    <lineage>
        <taxon>Eukaryota</taxon>
        <taxon>Metazoa</taxon>
        <taxon>Chordata</taxon>
        <taxon>Craniata</taxon>
        <taxon>Vertebrata</taxon>
        <taxon>Euteleostomi</taxon>
        <taxon>Actinopterygii</taxon>
        <taxon>Neopterygii</taxon>
        <taxon>Teleostei</taxon>
        <taxon>Neoteleostei</taxon>
        <taxon>Acanthomorphata</taxon>
        <taxon>Ovalentaria</taxon>
        <taxon>Atherinomorphae</taxon>
        <taxon>Cyprinodontiformes</taxon>
        <taxon>Nothobranchiidae</taxon>
        <taxon>Nothobranchius</taxon>
    </lineage>
</organism>
<proteinExistence type="predicted"/>
<dbReference type="EMBL" id="HAEH01015471">
    <property type="protein sequence ID" value="SBS02840.1"/>
    <property type="molecule type" value="Transcribed_RNA"/>
</dbReference>
<reference evidence="1" key="2">
    <citation type="submission" date="2016-06" db="EMBL/GenBank/DDBJ databases">
        <title>The genome of a short-lived fish provides insights into sex chromosome evolution and the genetic control of aging.</title>
        <authorList>
            <person name="Reichwald K."/>
            <person name="Felder M."/>
            <person name="Petzold A."/>
            <person name="Koch P."/>
            <person name="Groth M."/>
            <person name="Platzer M."/>
        </authorList>
    </citation>
    <scope>NUCLEOTIDE SEQUENCE</scope>
    <source>
        <tissue evidence="1">Brain</tissue>
    </source>
</reference>
<accession>A0A1A8R9V4</accession>
<dbReference type="AlphaFoldDB" id="A0A1A8R9V4"/>
<feature type="non-terminal residue" evidence="1">
    <location>
        <position position="76"/>
    </location>
</feature>
<sequence>SPVPVISLIHHTCSSCFIRTIQLSSHCQIIERHLIVNSPAITHLAIEDPEPCSVPDFAFWISLSDNSHLRPLVIHS</sequence>
<gene>
    <name evidence="1" type="primary">CU459095.1</name>
</gene>
<reference evidence="1" key="1">
    <citation type="submission" date="2016-05" db="EMBL/GenBank/DDBJ databases">
        <authorList>
            <person name="Lavstsen T."/>
            <person name="Jespersen J.S."/>
        </authorList>
    </citation>
    <scope>NUCLEOTIDE SEQUENCE</scope>
    <source>
        <tissue evidence="1">Brain</tissue>
    </source>
</reference>
<evidence type="ECO:0000313" key="1">
    <source>
        <dbReference type="EMBL" id="SBS02840.1"/>
    </source>
</evidence>
<feature type="non-terminal residue" evidence="1">
    <location>
        <position position="1"/>
    </location>
</feature>
<name>A0A1A8R9V4_9TELE</name>
<protein>
    <submittedName>
        <fullName evidence="1">Uncharacterized protein</fullName>
    </submittedName>
</protein>